<dbReference type="HOGENOM" id="CLU_010595_1_2_1"/>
<dbReference type="Gene3D" id="3.40.50.150">
    <property type="entry name" value="Vaccinia Virus protein VP39"/>
    <property type="match status" value="1"/>
</dbReference>
<gene>
    <name evidence="2" type="ORF">BAUCODRAFT_32337</name>
</gene>
<sequence length="438" mass="49063">MEYLDFGTPQDRIYMHPRPTPRPDNGSSEATPSSQPTVARATSGHGISPGASVSKPELAEQPQPGLNSSQAGVGETRASTNTTFSADSRQNAGIAASTNTVQQPVFPVQLAHEQHLEAEALDDNDSTLGSETESFTTTLSESVYNFRQEHGRTYHAYKDGKYIFPNDEREAERLDLQHNIFRLTFGNRLYFAPLYEPRHAIDVGTGTGKWAVEFADRHPDCQVVGVDLSPNQPLMIPPNLSFMIDDAEDDWLYHHRFDYVHLRLMAGCFADWPNLFRQAYENLEPGGWIELQDYGLPVRSTDNTHIGTALQSWGEVLCEAARRSGRPMGSDVSERYVGWMHDAGFVDIKQTTFMWPTNGWPKDPFLKHLGRLNQVNILEGLEGFSLALLTRGMGWRKEQVDAFVAAVGKDLSDRRLHAYFPMPVTIGRKPFSHEQPLG</sequence>
<dbReference type="AlphaFoldDB" id="M2N2Y5"/>
<organism evidence="2 3">
    <name type="scientific">Baudoinia panamericana (strain UAMH 10762)</name>
    <name type="common">Angels' share fungus</name>
    <name type="synonym">Baudoinia compniacensis (strain UAMH 10762)</name>
    <dbReference type="NCBI Taxonomy" id="717646"/>
    <lineage>
        <taxon>Eukaryota</taxon>
        <taxon>Fungi</taxon>
        <taxon>Dikarya</taxon>
        <taxon>Ascomycota</taxon>
        <taxon>Pezizomycotina</taxon>
        <taxon>Dothideomycetes</taxon>
        <taxon>Dothideomycetidae</taxon>
        <taxon>Mycosphaerellales</taxon>
        <taxon>Teratosphaeriaceae</taxon>
        <taxon>Baudoinia</taxon>
    </lineage>
</organism>
<dbReference type="PANTHER" id="PTHR43591">
    <property type="entry name" value="METHYLTRANSFERASE"/>
    <property type="match status" value="1"/>
</dbReference>
<dbReference type="eggNOG" id="ENOG502QSKG">
    <property type="taxonomic scope" value="Eukaryota"/>
</dbReference>
<evidence type="ECO:0000313" key="3">
    <source>
        <dbReference type="Proteomes" id="UP000011761"/>
    </source>
</evidence>
<evidence type="ECO:0008006" key="4">
    <source>
        <dbReference type="Google" id="ProtNLM"/>
    </source>
</evidence>
<accession>M2N2Y5</accession>
<evidence type="ECO:0000313" key="2">
    <source>
        <dbReference type="EMBL" id="EMC98318.1"/>
    </source>
</evidence>
<keyword evidence="3" id="KW-1185">Reference proteome</keyword>
<proteinExistence type="predicted"/>
<dbReference type="GO" id="GO:0008168">
    <property type="term" value="F:methyltransferase activity"/>
    <property type="evidence" value="ECO:0007669"/>
    <property type="project" value="TreeGrafter"/>
</dbReference>
<dbReference type="PANTHER" id="PTHR43591:SF102">
    <property type="entry name" value="S-ADENOSYL-L-METHIONINE-DEPENDENT METHYLTRANSFERASE"/>
    <property type="match status" value="1"/>
</dbReference>
<dbReference type="OrthoDB" id="2013972at2759"/>
<dbReference type="EMBL" id="KB445553">
    <property type="protein sequence ID" value="EMC98318.1"/>
    <property type="molecule type" value="Genomic_DNA"/>
</dbReference>
<evidence type="ECO:0000256" key="1">
    <source>
        <dbReference type="SAM" id="MobiDB-lite"/>
    </source>
</evidence>
<dbReference type="SUPFAM" id="SSF53335">
    <property type="entry name" value="S-adenosyl-L-methionine-dependent methyltransferases"/>
    <property type="match status" value="1"/>
</dbReference>
<dbReference type="GeneID" id="19111749"/>
<dbReference type="Proteomes" id="UP000011761">
    <property type="component" value="Unassembled WGS sequence"/>
</dbReference>
<dbReference type="InterPro" id="IPR029063">
    <property type="entry name" value="SAM-dependent_MTases_sf"/>
</dbReference>
<reference evidence="2 3" key="1">
    <citation type="journal article" date="2012" name="PLoS Pathog.">
        <title>Diverse lifestyles and strategies of plant pathogenesis encoded in the genomes of eighteen Dothideomycetes fungi.</title>
        <authorList>
            <person name="Ohm R.A."/>
            <person name="Feau N."/>
            <person name="Henrissat B."/>
            <person name="Schoch C.L."/>
            <person name="Horwitz B.A."/>
            <person name="Barry K.W."/>
            <person name="Condon B.J."/>
            <person name="Copeland A.C."/>
            <person name="Dhillon B."/>
            <person name="Glaser F."/>
            <person name="Hesse C.N."/>
            <person name="Kosti I."/>
            <person name="LaButti K."/>
            <person name="Lindquist E.A."/>
            <person name="Lucas S."/>
            <person name="Salamov A.A."/>
            <person name="Bradshaw R.E."/>
            <person name="Ciuffetti L."/>
            <person name="Hamelin R.C."/>
            <person name="Kema G.H.J."/>
            <person name="Lawrence C."/>
            <person name="Scott J.A."/>
            <person name="Spatafora J.W."/>
            <person name="Turgeon B.G."/>
            <person name="de Wit P.J.G.M."/>
            <person name="Zhong S."/>
            <person name="Goodwin S.B."/>
            <person name="Grigoriev I.V."/>
        </authorList>
    </citation>
    <scope>NUCLEOTIDE SEQUENCE [LARGE SCALE GENOMIC DNA]</scope>
    <source>
        <strain evidence="2 3">UAMH 10762</strain>
    </source>
</reference>
<dbReference type="CDD" id="cd02440">
    <property type="entry name" value="AdoMet_MTases"/>
    <property type="match status" value="1"/>
</dbReference>
<feature type="region of interest" description="Disordered" evidence="1">
    <location>
        <begin position="1"/>
        <end position="78"/>
    </location>
</feature>
<dbReference type="Pfam" id="PF13489">
    <property type="entry name" value="Methyltransf_23"/>
    <property type="match status" value="1"/>
</dbReference>
<name>M2N2Y5_BAUPA</name>
<dbReference type="OMA" id="PSIHAYW"/>
<dbReference type="KEGG" id="bcom:BAUCODRAFT_32337"/>
<protein>
    <recommendedName>
        <fullName evidence="4">Methyltransferase domain-containing protein</fullName>
    </recommendedName>
</protein>
<dbReference type="RefSeq" id="XP_007674455.1">
    <property type="nucleotide sequence ID" value="XM_007676265.1"/>
</dbReference>
<feature type="compositionally biased region" description="Polar residues" evidence="1">
    <location>
        <begin position="25"/>
        <end position="37"/>
    </location>
</feature>
<feature type="compositionally biased region" description="Polar residues" evidence="1">
    <location>
        <begin position="64"/>
        <end position="78"/>
    </location>
</feature>